<protein>
    <submittedName>
        <fullName evidence="2">FRG domain-containing protein</fullName>
    </submittedName>
</protein>
<name>A0AAX3SSW4_9BURK</name>
<organism evidence="2 3">
    <name type="scientific">Delftia tsuruhatensis</name>
    <dbReference type="NCBI Taxonomy" id="180282"/>
    <lineage>
        <taxon>Bacteria</taxon>
        <taxon>Pseudomonadati</taxon>
        <taxon>Pseudomonadota</taxon>
        <taxon>Betaproteobacteria</taxon>
        <taxon>Burkholderiales</taxon>
        <taxon>Comamonadaceae</taxon>
        <taxon>Delftia</taxon>
    </lineage>
</organism>
<proteinExistence type="predicted"/>
<reference evidence="2" key="1">
    <citation type="submission" date="2023-03" db="EMBL/GenBank/DDBJ databases">
        <title>Synergistic degradation of erythromycin by symbiotic bacteria Ery-6A and Ery-6B and application in simulated water remediation.</title>
        <authorList>
            <person name="Xu S."/>
        </authorList>
    </citation>
    <scope>NUCLEOTIDE SEQUENCE</scope>
    <source>
        <strain evidence="2">Ery-6A</strain>
    </source>
</reference>
<dbReference type="EMBL" id="CP120956">
    <property type="protein sequence ID" value="WFF83106.1"/>
    <property type="molecule type" value="Genomic_DNA"/>
</dbReference>
<evidence type="ECO:0000313" key="3">
    <source>
        <dbReference type="Proteomes" id="UP001219066"/>
    </source>
</evidence>
<dbReference type="SMART" id="SM00901">
    <property type="entry name" value="FRG"/>
    <property type="match status" value="1"/>
</dbReference>
<gene>
    <name evidence="2" type="ORF">PYR84_10540</name>
</gene>
<feature type="domain" description="FRG" evidence="1">
    <location>
        <begin position="19"/>
        <end position="123"/>
    </location>
</feature>
<evidence type="ECO:0000313" key="2">
    <source>
        <dbReference type="EMBL" id="WFF83106.1"/>
    </source>
</evidence>
<dbReference type="InterPro" id="IPR014966">
    <property type="entry name" value="FRG-dom"/>
</dbReference>
<dbReference type="AlphaFoldDB" id="A0AAX3SSW4"/>
<sequence>MKLTEISSVAELIEKVNSLPNNYIFRGQANSCWSLQSSLERVVGDEWSSSAAEKFEDFSINRFQSKFHLYDNENCLPNSKLAWLAAMQHYGVPTRLVDFTESPYIALYFALEDFNHAANSSLSLYVLDHRAILNKSIDYIRSRDRDFKDSRQEIQQKQDEVFENIVDRFSYDIAWITEPKILNARIDRQAGSFLLSGNRGRKIEEVLSSELYSDVDIQKMEIPSELAKGVYALLRKMNVTSKSLYGDLGGLAKSIRMEMQVYAV</sequence>
<dbReference type="Pfam" id="PF08867">
    <property type="entry name" value="FRG"/>
    <property type="match status" value="1"/>
</dbReference>
<accession>A0AAX3SSW4</accession>
<evidence type="ECO:0000259" key="1">
    <source>
        <dbReference type="SMART" id="SM00901"/>
    </source>
</evidence>
<dbReference type="Proteomes" id="UP001219066">
    <property type="component" value="Chromosome"/>
</dbReference>
<dbReference type="RefSeq" id="WP_277849679.1">
    <property type="nucleotide sequence ID" value="NZ_CP120956.1"/>
</dbReference>